<protein>
    <submittedName>
        <fullName evidence="2">DUF3108 domain-containing protein</fullName>
    </submittedName>
</protein>
<dbReference type="InterPro" id="IPR021457">
    <property type="entry name" value="DUF3108"/>
</dbReference>
<organism evidence="2">
    <name type="scientific">Candidatus Tenderia electrophaga</name>
    <dbReference type="NCBI Taxonomy" id="1748243"/>
    <lineage>
        <taxon>Bacteria</taxon>
        <taxon>Pseudomonadati</taxon>
        <taxon>Pseudomonadota</taxon>
        <taxon>Gammaproteobacteria</taxon>
        <taxon>Candidatus Tenderiales</taxon>
        <taxon>Candidatus Tenderiaceae</taxon>
        <taxon>Candidatus Tenderia</taxon>
    </lineage>
</organism>
<dbReference type="Pfam" id="PF11306">
    <property type="entry name" value="DUF3108"/>
    <property type="match status" value="1"/>
</dbReference>
<accession>A0A832J3X7</accession>
<evidence type="ECO:0000256" key="1">
    <source>
        <dbReference type="SAM" id="SignalP"/>
    </source>
</evidence>
<feature type="non-terminal residue" evidence="2">
    <location>
        <position position="147"/>
    </location>
</feature>
<keyword evidence="1" id="KW-0732">Signal</keyword>
<reference evidence="2" key="1">
    <citation type="journal article" date="2020" name="mSystems">
        <title>Genome- and Community-Level Interaction Insights into Carbon Utilization and Element Cycling Functions of Hydrothermarchaeota in Hydrothermal Sediment.</title>
        <authorList>
            <person name="Zhou Z."/>
            <person name="Liu Y."/>
            <person name="Xu W."/>
            <person name="Pan J."/>
            <person name="Luo Z.H."/>
            <person name="Li M."/>
        </authorList>
    </citation>
    <scope>NUCLEOTIDE SEQUENCE [LARGE SCALE GENOMIC DNA]</scope>
    <source>
        <strain evidence="2">HyVt-505</strain>
    </source>
</reference>
<gene>
    <name evidence="2" type="ORF">ENJ65_00605</name>
</gene>
<feature type="signal peptide" evidence="1">
    <location>
        <begin position="1"/>
        <end position="23"/>
    </location>
</feature>
<feature type="chain" id="PRO_5032506252" evidence="1">
    <location>
        <begin position="24"/>
        <end position="147"/>
    </location>
</feature>
<sequence length="147" mass="17408">MKARQTLSFLLLLCLALLAPAQADNRLPDSFSVTYVLEKGPLKLAEMTRKLYKNSKGNYVYESYSEPVGYARWFTDSTLLEKTEWNYHQQQLRPIKYFYDRNSSKKKRHVKLNFNWDKMRVTNDINNDPWSMKIIDGTLDKLLYQLA</sequence>
<dbReference type="EMBL" id="DRNF01000039">
    <property type="protein sequence ID" value="HHJ80113.1"/>
    <property type="molecule type" value="Genomic_DNA"/>
</dbReference>
<comment type="caution">
    <text evidence="2">The sequence shown here is derived from an EMBL/GenBank/DDBJ whole genome shotgun (WGS) entry which is preliminary data.</text>
</comment>
<dbReference type="Proteomes" id="UP000885832">
    <property type="component" value="Unassembled WGS sequence"/>
</dbReference>
<evidence type="ECO:0000313" key="2">
    <source>
        <dbReference type="EMBL" id="HHJ80113.1"/>
    </source>
</evidence>
<proteinExistence type="predicted"/>
<dbReference type="AlphaFoldDB" id="A0A832J3X7"/>
<name>A0A832J3X7_9GAMM</name>